<accession>A0ABQ5JHX5</accession>
<feature type="DNA-binding region" description="H-T-H motif" evidence="2">
    <location>
        <begin position="42"/>
        <end position="61"/>
    </location>
</feature>
<dbReference type="InterPro" id="IPR023772">
    <property type="entry name" value="DNA-bd_HTH_TetR-type_CS"/>
</dbReference>
<dbReference type="InterPro" id="IPR001647">
    <property type="entry name" value="HTH_TetR"/>
</dbReference>
<dbReference type="SUPFAM" id="SSF46689">
    <property type="entry name" value="Homeodomain-like"/>
    <property type="match status" value="1"/>
</dbReference>
<evidence type="ECO:0000259" key="3">
    <source>
        <dbReference type="PROSITE" id="PS50977"/>
    </source>
</evidence>
<dbReference type="RefSeq" id="WP_244055425.1">
    <property type="nucleotide sequence ID" value="NZ_BQXH01000011.1"/>
</dbReference>
<dbReference type="PRINTS" id="PR00455">
    <property type="entry name" value="HTHTETR"/>
</dbReference>
<dbReference type="PROSITE" id="PS50977">
    <property type="entry name" value="HTH_TETR_2"/>
    <property type="match status" value="1"/>
</dbReference>
<dbReference type="Proteomes" id="UP001055149">
    <property type="component" value="Unassembled WGS sequence"/>
</dbReference>
<comment type="caution">
    <text evidence="4">The sequence shown here is derived from an EMBL/GenBank/DDBJ whole genome shotgun (WGS) entry which is preliminary data.</text>
</comment>
<dbReference type="Pfam" id="PF00440">
    <property type="entry name" value="TetR_N"/>
    <property type="match status" value="1"/>
</dbReference>
<dbReference type="PANTHER" id="PTHR43479">
    <property type="entry name" value="ACREF/ENVCD OPERON REPRESSOR-RELATED"/>
    <property type="match status" value="1"/>
</dbReference>
<dbReference type="PANTHER" id="PTHR43479:SF11">
    <property type="entry name" value="ACREF_ENVCD OPERON REPRESSOR-RELATED"/>
    <property type="match status" value="1"/>
</dbReference>
<dbReference type="InterPro" id="IPR009057">
    <property type="entry name" value="Homeodomain-like_sf"/>
</dbReference>
<dbReference type="InterPro" id="IPR050624">
    <property type="entry name" value="HTH-type_Tx_Regulator"/>
</dbReference>
<evidence type="ECO:0000256" key="2">
    <source>
        <dbReference type="PROSITE-ProRule" id="PRU00335"/>
    </source>
</evidence>
<evidence type="ECO:0000313" key="4">
    <source>
        <dbReference type="EMBL" id="GKS81681.1"/>
    </source>
</evidence>
<organism evidence="4 5">
    <name type="scientific">Ligilactobacillus pabuli</name>
    <dbReference type="NCBI Taxonomy" id="2886039"/>
    <lineage>
        <taxon>Bacteria</taxon>
        <taxon>Bacillati</taxon>
        <taxon>Bacillota</taxon>
        <taxon>Bacilli</taxon>
        <taxon>Lactobacillales</taxon>
        <taxon>Lactobacillaceae</taxon>
        <taxon>Ligilactobacillus</taxon>
    </lineage>
</organism>
<keyword evidence="5" id="KW-1185">Reference proteome</keyword>
<dbReference type="Gene3D" id="1.10.357.10">
    <property type="entry name" value="Tetracycline Repressor, domain 2"/>
    <property type="match status" value="1"/>
</dbReference>
<reference evidence="4" key="1">
    <citation type="journal article" date="2022" name="Int. J. Syst. Evol. Microbiol.">
        <title>A novel species of lactic acid bacteria, Ligilactobacillus pabuli sp. nov., isolated from alfalfa silage.</title>
        <authorList>
            <person name="Tohno M."/>
            <person name="Tanizawa Y."/>
            <person name="Sawada H."/>
            <person name="Sakamoto M."/>
            <person name="Ohkuma M."/>
            <person name="Kobayashi H."/>
        </authorList>
    </citation>
    <scope>NUCLEOTIDE SEQUENCE</scope>
    <source>
        <strain evidence="4">AF129</strain>
    </source>
</reference>
<protein>
    <submittedName>
        <fullName evidence="4">TetR family transcriptional regulator</fullName>
    </submittedName>
</protein>
<gene>
    <name evidence="4" type="ORF">LPAF129_13670</name>
</gene>
<dbReference type="EMBL" id="BQXH01000011">
    <property type="protein sequence ID" value="GKS81681.1"/>
    <property type="molecule type" value="Genomic_DNA"/>
</dbReference>
<evidence type="ECO:0000256" key="1">
    <source>
        <dbReference type="ARBA" id="ARBA00023125"/>
    </source>
</evidence>
<keyword evidence="1 2" id="KW-0238">DNA-binding</keyword>
<feature type="domain" description="HTH tetR-type" evidence="3">
    <location>
        <begin position="19"/>
        <end position="79"/>
    </location>
</feature>
<evidence type="ECO:0000313" key="5">
    <source>
        <dbReference type="Proteomes" id="UP001055149"/>
    </source>
</evidence>
<proteinExistence type="predicted"/>
<name>A0ABQ5JHX5_9LACO</name>
<dbReference type="PROSITE" id="PS01081">
    <property type="entry name" value="HTH_TETR_1"/>
    <property type="match status" value="1"/>
</dbReference>
<sequence>MPFSATKALDKWYATQNMPASQIKVLDVAITLFAQNGYDKTSTNEIATKANVSQAVLFKYFRSKHNLLQTILEPLFKNIVPQFTTQLLDEIVEKRQGQGLYGVLSFITYDRFKFMMENTELINILINVTLTDDTVKKQIKKLIVQSNVPLILKIQKFFKRFPEIKNSADLDNLFYLFVTQLMGYFILRYRLFPENKYDTEADLKRITNNIYYAFRHPDQVG</sequence>